<dbReference type="Proteomes" id="UP001335183">
    <property type="component" value="Chromosome"/>
</dbReference>
<keyword evidence="3" id="KW-1185">Reference proteome</keyword>
<dbReference type="EMBL" id="CP144918">
    <property type="protein sequence ID" value="WWA46199.1"/>
    <property type="molecule type" value="Genomic_DNA"/>
</dbReference>
<dbReference type="PANTHER" id="PTHR34219:SF5">
    <property type="entry name" value="BLR4505 PROTEIN"/>
    <property type="match status" value="1"/>
</dbReference>
<keyword evidence="1" id="KW-0472">Membrane</keyword>
<sequence>MRPAFRFWHRWFGILAGAWLILLAVTGIAITWYDELDRTLNPDLRSAPAAAVPPASLDAVVAAAEAALPGFAANNILLAQRPGDTHWLLGRQSLADGSSRAMQVFADPGSGAIAGWRESGALSLHRHNLPDLLYGLHTDILAGEPGVVLVGLVGLAWLVDHLIALSLAFPRLRGAVRAFRISGPGGSLRRAWDRHRAWGLWLWPVTLVLAVTGVTLTFGEESRDIVRTVSPVGERLHYAMPERDPPANPVGIDRALAQVSPRFGSPYAVRPHADRGVYAVRTFDRRDMDNQGRLWTYVDMASGTIVAQRHDRGESAGDAFFAWQYPLHSGHAFGLPGRLLITLAGAVTLYLSWSGYRLWWRRRASAALRRPRARPAEAGR</sequence>
<keyword evidence="1" id="KW-0812">Transmembrane</keyword>
<evidence type="ECO:0000313" key="3">
    <source>
        <dbReference type="Proteomes" id="UP001335183"/>
    </source>
</evidence>
<reference evidence="2 3" key="1">
    <citation type="submission" date="2024-02" db="EMBL/GenBank/DDBJ databases">
        <title>The whole genome sequence of five bacterial samples isolated from Abu Dhabi Sabkha-shore region.</title>
        <authorList>
            <person name="Sudalaimuthuasari N."/>
            <person name="Sarfraz B."/>
            <person name="Tuyisabe J.D."/>
            <person name="Mugisha Ntwali L.D.M."/>
            <person name="Ali A.I.A.A."/>
            <person name="Almansoori S.Z.A."/>
            <person name="Alajami H.S.A."/>
            <person name="Almeqbaali A.A.S."/>
            <person name="Kundu B."/>
            <person name="Saeed E.E."/>
            <person name="Sukumarinath V."/>
            <person name="Mishra A.K."/>
            <person name="Hazzouri K.M."/>
            <person name="Almaskari R."/>
            <person name="Sharma A.K."/>
            <person name="Amiri K.M.A."/>
        </authorList>
    </citation>
    <scope>NUCLEOTIDE SEQUENCE [LARGE SCALE GENOMIC DNA]</scope>
    <source>
        <strain evidence="3">kcgeb_sd</strain>
    </source>
</reference>
<organism evidence="2 3">
    <name type="scientific">Pelagerythrobacter marensis</name>
    <dbReference type="NCBI Taxonomy" id="543877"/>
    <lineage>
        <taxon>Bacteria</taxon>
        <taxon>Pseudomonadati</taxon>
        <taxon>Pseudomonadota</taxon>
        <taxon>Alphaproteobacteria</taxon>
        <taxon>Sphingomonadales</taxon>
        <taxon>Erythrobacteraceae</taxon>
        <taxon>Pelagerythrobacter</taxon>
    </lineage>
</organism>
<feature type="transmembrane region" description="Helical" evidence="1">
    <location>
        <begin position="198"/>
        <end position="218"/>
    </location>
</feature>
<dbReference type="InterPro" id="IPR005625">
    <property type="entry name" value="PepSY-ass_TM"/>
</dbReference>
<name>A0ABZ2D5P9_9SPHN</name>
<dbReference type="RefSeq" id="WP_338445101.1">
    <property type="nucleotide sequence ID" value="NZ_CP144918.1"/>
</dbReference>
<protein>
    <submittedName>
        <fullName evidence="2">PepSY-associated TM helix domain-containing protein</fullName>
    </submittedName>
</protein>
<dbReference type="Pfam" id="PF03929">
    <property type="entry name" value="PepSY_TM"/>
    <property type="match status" value="1"/>
</dbReference>
<feature type="transmembrane region" description="Helical" evidence="1">
    <location>
        <begin position="146"/>
        <end position="169"/>
    </location>
</feature>
<feature type="transmembrane region" description="Helical" evidence="1">
    <location>
        <begin position="12"/>
        <end position="33"/>
    </location>
</feature>
<dbReference type="PANTHER" id="PTHR34219">
    <property type="entry name" value="IRON-REGULATED INNER MEMBRANE PROTEIN-RELATED"/>
    <property type="match status" value="1"/>
</dbReference>
<accession>A0ABZ2D5P9</accession>
<proteinExistence type="predicted"/>
<evidence type="ECO:0000313" key="2">
    <source>
        <dbReference type="EMBL" id="WWA46199.1"/>
    </source>
</evidence>
<feature type="transmembrane region" description="Helical" evidence="1">
    <location>
        <begin position="339"/>
        <end position="360"/>
    </location>
</feature>
<evidence type="ECO:0000256" key="1">
    <source>
        <dbReference type="SAM" id="Phobius"/>
    </source>
</evidence>
<keyword evidence="1" id="KW-1133">Transmembrane helix</keyword>
<gene>
    <name evidence="2" type="ORF">V5F89_07830</name>
</gene>